<dbReference type="EMBL" id="PEZZ01000042">
    <property type="protein sequence ID" value="PIS04694.1"/>
    <property type="molecule type" value="Genomic_DNA"/>
</dbReference>
<protein>
    <recommendedName>
        <fullName evidence="4">ABC transporter domain-containing protein</fullName>
    </recommendedName>
</protein>
<organism evidence="5 6">
    <name type="scientific">Candidatus Buchananbacteria bacterium CG10_big_fil_rev_8_21_14_0_10_42_9</name>
    <dbReference type="NCBI Taxonomy" id="1974526"/>
    <lineage>
        <taxon>Bacteria</taxon>
        <taxon>Candidatus Buchananiibacteriota</taxon>
    </lineage>
</organism>
<gene>
    <name evidence="5" type="ORF">COT81_05210</name>
</gene>
<dbReference type="InterPro" id="IPR017911">
    <property type="entry name" value="MacB-like_ATP-bd"/>
</dbReference>
<keyword evidence="1" id="KW-0813">Transport</keyword>
<name>A0A2H0W027_9BACT</name>
<dbReference type="InterPro" id="IPR017871">
    <property type="entry name" value="ABC_transporter-like_CS"/>
</dbReference>
<proteinExistence type="predicted"/>
<dbReference type="GO" id="GO:0022857">
    <property type="term" value="F:transmembrane transporter activity"/>
    <property type="evidence" value="ECO:0007669"/>
    <property type="project" value="UniProtKB-ARBA"/>
</dbReference>
<dbReference type="SUPFAM" id="SSF52540">
    <property type="entry name" value="P-loop containing nucleoside triphosphate hydrolases"/>
    <property type="match status" value="1"/>
</dbReference>
<comment type="caution">
    <text evidence="5">The sequence shown here is derived from an EMBL/GenBank/DDBJ whole genome shotgun (WGS) entry which is preliminary data.</text>
</comment>
<dbReference type="FunFam" id="3.40.50.300:FF:000032">
    <property type="entry name" value="Export ABC transporter ATP-binding protein"/>
    <property type="match status" value="1"/>
</dbReference>
<dbReference type="PANTHER" id="PTHR24220:SF86">
    <property type="entry name" value="ABC TRANSPORTER ABCH.1"/>
    <property type="match status" value="1"/>
</dbReference>
<dbReference type="GO" id="GO:0016887">
    <property type="term" value="F:ATP hydrolysis activity"/>
    <property type="evidence" value="ECO:0007669"/>
    <property type="project" value="InterPro"/>
</dbReference>
<feature type="domain" description="ABC transporter" evidence="4">
    <location>
        <begin position="40"/>
        <end position="267"/>
    </location>
</feature>
<dbReference type="CDD" id="cd03255">
    <property type="entry name" value="ABC_MJ0796_LolCDE_FtsE"/>
    <property type="match status" value="1"/>
</dbReference>
<dbReference type="InterPro" id="IPR007029">
    <property type="entry name" value="YHS_dom"/>
</dbReference>
<evidence type="ECO:0000256" key="2">
    <source>
        <dbReference type="ARBA" id="ARBA00022741"/>
    </source>
</evidence>
<dbReference type="InterPro" id="IPR003439">
    <property type="entry name" value="ABC_transporter-like_ATP-bd"/>
</dbReference>
<dbReference type="InterPro" id="IPR027417">
    <property type="entry name" value="P-loop_NTPase"/>
</dbReference>
<dbReference type="PROSITE" id="PS00211">
    <property type="entry name" value="ABC_TRANSPORTER_1"/>
    <property type="match status" value="1"/>
</dbReference>
<dbReference type="SMART" id="SM00382">
    <property type="entry name" value="AAA"/>
    <property type="match status" value="1"/>
</dbReference>
<dbReference type="Proteomes" id="UP000230935">
    <property type="component" value="Unassembled WGS sequence"/>
</dbReference>
<sequence length="268" mass="29855">MGVEKTPSQDYQGQKYYFCGDFCLDRFVKNPDKYFGLPLIKFIGLKKSFQLGKVETKVLRGINLNIWAGDFVAIVGASGSGKSTCLNMIGLLDRPTSGSYELEGENVANLNDIKRANLRAHTFGFVFQQYNLIPWFTALENVTLPLTFANQKIDEAGIKKSFEDIGLGERMHHRPLEMSGGEQQRVALLRSLANDPKIILGDEPTGNLDSVTGDKILQMLIKLNKEQGKTLIVVTHDADIAEKADQIVVLKDGLIIPDHHSQKKIYTD</sequence>
<keyword evidence="2" id="KW-0547">Nucleotide-binding</keyword>
<evidence type="ECO:0000256" key="1">
    <source>
        <dbReference type="ARBA" id="ARBA00022448"/>
    </source>
</evidence>
<evidence type="ECO:0000313" key="5">
    <source>
        <dbReference type="EMBL" id="PIS04694.1"/>
    </source>
</evidence>
<dbReference type="Pfam" id="PF04945">
    <property type="entry name" value="YHS"/>
    <property type="match status" value="1"/>
</dbReference>
<dbReference type="SUPFAM" id="SSF47240">
    <property type="entry name" value="Ferritin-like"/>
    <property type="match status" value="1"/>
</dbReference>
<dbReference type="GO" id="GO:0005886">
    <property type="term" value="C:plasma membrane"/>
    <property type="evidence" value="ECO:0007669"/>
    <property type="project" value="TreeGrafter"/>
</dbReference>
<dbReference type="InterPro" id="IPR015854">
    <property type="entry name" value="ABC_transpr_LolD-like"/>
</dbReference>
<dbReference type="InterPro" id="IPR009078">
    <property type="entry name" value="Ferritin-like_SF"/>
</dbReference>
<dbReference type="Pfam" id="PF00005">
    <property type="entry name" value="ABC_tran"/>
    <property type="match status" value="1"/>
</dbReference>
<dbReference type="GO" id="GO:0098796">
    <property type="term" value="C:membrane protein complex"/>
    <property type="evidence" value="ECO:0007669"/>
    <property type="project" value="UniProtKB-ARBA"/>
</dbReference>
<dbReference type="AlphaFoldDB" id="A0A2H0W027"/>
<keyword evidence="3" id="KW-0067">ATP-binding</keyword>
<dbReference type="PANTHER" id="PTHR24220">
    <property type="entry name" value="IMPORT ATP-BINDING PROTEIN"/>
    <property type="match status" value="1"/>
</dbReference>
<dbReference type="GO" id="GO:0005524">
    <property type="term" value="F:ATP binding"/>
    <property type="evidence" value="ECO:0007669"/>
    <property type="project" value="UniProtKB-KW"/>
</dbReference>
<reference evidence="6" key="1">
    <citation type="submission" date="2017-09" db="EMBL/GenBank/DDBJ databases">
        <title>Depth-based differentiation of microbial function through sediment-hosted aquifers and enrichment of novel symbionts in the deep terrestrial subsurface.</title>
        <authorList>
            <person name="Probst A.J."/>
            <person name="Ladd B."/>
            <person name="Jarett J.K."/>
            <person name="Geller-Mcgrath D.E."/>
            <person name="Sieber C.M.K."/>
            <person name="Emerson J.B."/>
            <person name="Anantharaman K."/>
            <person name="Thomas B.C."/>
            <person name="Malmstrom R."/>
            <person name="Stieglmeier M."/>
            <person name="Klingl A."/>
            <person name="Woyke T."/>
            <person name="Ryan C.M."/>
            <person name="Banfield J.F."/>
        </authorList>
    </citation>
    <scope>NUCLEOTIDE SEQUENCE [LARGE SCALE GENOMIC DNA]</scope>
</reference>
<dbReference type="Gene3D" id="3.40.50.300">
    <property type="entry name" value="P-loop containing nucleotide triphosphate hydrolases"/>
    <property type="match status" value="1"/>
</dbReference>
<evidence type="ECO:0000256" key="3">
    <source>
        <dbReference type="ARBA" id="ARBA00022840"/>
    </source>
</evidence>
<dbReference type="PROSITE" id="PS50893">
    <property type="entry name" value="ABC_TRANSPORTER_2"/>
    <property type="match status" value="1"/>
</dbReference>
<dbReference type="InterPro" id="IPR003593">
    <property type="entry name" value="AAA+_ATPase"/>
</dbReference>
<evidence type="ECO:0000259" key="4">
    <source>
        <dbReference type="PROSITE" id="PS50893"/>
    </source>
</evidence>
<evidence type="ECO:0000313" key="6">
    <source>
        <dbReference type="Proteomes" id="UP000230935"/>
    </source>
</evidence>
<accession>A0A2H0W027</accession>